<gene>
    <name evidence="1" type="ORF">STVIR_1436</name>
</gene>
<proteinExistence type="predicted"/>
<sequence>MGYDSVNGFVICGSCERPRAWLVDVKTMFI</sequence>
<organism evidence="1 2">
    <name type="scientific">Streptomyces viridochromogenes Tue57</name>
    <dbReference type="NCBI Taxonomy" id="1160705"/>
    <lineage>
        <taxon>Bacteria</taxon>
        <taxon>Bacillati</taxon>
        <taxon>Actinomycetota</taxon>
        <taxon>Actinomycetes</taxon>
        <taxon>Kitasatosporales</taxon>
        <taxon>Streptomycetaceae</taxon>
        <taxon>Streptomyces</taxon>
    </lineage>
</organism>
<protein>
    <submittedName>
        <fullName evidence="1">Uncharacterized protein</fullName>
    </submittedName>
</protein>
<dbReference type="Proteomes" id="UP000011205">
    <property type="component" value="Unassembled WGS sequence"/>
</dbReference>
<evidence type="ECO:0000313" key="2">
    <source>
        <dbReference type="Proteomes" id="UP000011205"/>
    </source>
</evidence>
<reference evidence="1 2" key="1">
    <citation type="journal article" date="2013" name="Genome Announc.">
        <title>Draft Genome Sequence of Streptomyces viridochromogenes Strain Tu57, Producer of Avilamycin.</title>
        <authorList>
            <person name="Gruning B.A."/>
            <person name="Erxleben A."/>
            <person name="Hahnlein A."/>
            <person name="Gunther S."/>
        </authorList>
    </citation>
    <scope>NUCLEOTIDE SEQUENCE [LARGE SCALE GENOMIC DNA]</scope>
    <source>
        <strain evidence="1 2">Tue57</strain>
    </source>
</reference>
<dbReference type="AlphaFoldDB" id="L8PM45"/>
<name>L8PM45_STRVR</name>
<dbReference type="EMBL" id="AMLP01000050">
    <property type="protein sequence ID" value="ELS57585.1"/>
    <property type="molecule type" value="Genomic_DNA"/>
</dbReference>
<comment type="caution">
    <text evidence="1">The sequence shown here is derived from an EMBL/GenBank/DDBJ whole genome shotgun (WGS) entry which is preliminary data.</text>
</comment>
<evidence type="ECO:0000313" key="1">
    <source>
        <dbReference type="EMBL" id="ELS57585.1"/>
    </source>
</evidence>
<accession>L8PM45</accession>